<dbReference type="CDD" id="cd01174">
    <property type="entry name" value="ribokinase"/>
    <property type="match status" value="1"/>
</dbReference>
<evidence type="ECO:0000259" key="3">
    <source>
        <dbReference type="Pfam" id="PF00294"/>
    </source>
</evidence>
<dbReference type="PANTHER" id="PTHR10584:SF166">
    <property type="entry name" value="RIBOKINASE"/>
    <property type="match status" value="1"/>
</dbReference>
<evidence type="ECO:0000313" key="4">
    <source>
        <dbReference type="EMBL" id="GAE92375.1"/>
    </source>
</evidence>
<dbReference type="InterPro" id="IPR011611">
    <property type="entry name" value="PfkB_dom"/>
</dbReference>
<dbReference type="GO" id="GO:0005829">
    <property type="term" value="C:cytosol"/>
    <property type="evidence" value="ECO:0007669"/>
    <property type="project" value="TreeGrafter"/>
</dbReference>
<evidence type="ECO:0000256" key="2">
    <source>
        <dbReference type="ARBA" id="ARBA00022777"/>
    </source>
</evidence>
<dbReference type="InterPro" id="IPR029056">
    <property type="entry name" value="Ribokinase-like"/>
</dbReference>
<dbReference type="InterPro" id="IPR011877">
    <property type="entry name" value="Ribokinase"/>
</dbReference>
<dbReference type="Gene3D" id="3.40.1190.20">
    <property type="match status" value="1"/>
</dbReference>
<dbReference type="PROSITE" id="PS00584">
    <property type="entry name" value="PFKB_KINASES_2"/>
    <property type="match status" value="1"/>
</dbReference>
<dbReference type="EMBL" id="BAVS01000004">
    <property type="protein sequence ID" value="GAE92375.1"/>
    <property type="molecule type" value="Genomic_DNA"/>
</dbReference>
<accession>W4VG55</accession>
<keyword evidence="1" id="KW-0808">Transferase</keyword>
<dbReference type="Pfam" id="PF00294">
    <property type="entry name" value="PfkB"/>
    <property type="match status" value="1"/>
</dbReference>
<keyword evidence="5" id="KW-1185">Reference proteome</keyword>
<dbReference type="SUPFAM" id="SSF53613">
    <property type="entry name" value="Ribokinase-like"/>
    <property type="match status" value="1"/>
</dbReference>
<dbReference type="Proteomes" id="UP000019102">
    <property type="component" value="Unassembled WGS sequence"/>
</dbReference>
<protein>
    <submittedName>
        <fullName evidence="4">Ribokinase</fullName>
    </submittedName>
</protein>
<dbReference type="PANTHER" id="PTHR10584">
    <property type="entry name" value="SUGAR KINASE"/>
    <property type="match status" value="1"/>
</dbReference>
<evidence type="ECO:0000313" key="5">
    <source>
        <dbReference type="Proteomes" id="UP000019102"/>
    </source>
</evidence>
<organism evidence="4 5">
    <name type="scientific">Gracilibacillus boraciitolerans JCM 21714</name>
    <dbReference type="NCBI Taxonomy" id="1298598"/>
    <lineage>
        <taxon>Bacteria</taxon>
        <taxon>Bacillati</taxon>
        <taxon>Bacillota</taxon>
        <taxon>Bacilli</taxon>
        <taxon>Bacillales</taxon>
        <taxon>Bacillaceae</taxon>
        <taxon>Gracilibacillus</taxon>
    </lineage>
</organism>
<dbReference type="eggNOG" id="COG0524">
    <property type="taxonomic scope" value="Bacteria"/>
</dbReference>
<comment type="caution">
    <text evidence="4">The sequence shown here is derived from an EMBL/GenBank/DDBJ whole genome shotgun (WGS) entry which is preliminary data.</text>
</comment>
<dbReference type="AlphaFoldDB" id="W4VG55"/>
<name>W4VG55_9BACI</name>
<keyword evidence="2 4" id="KW-0418">Kinase</keyword>
<dbReference type="InterPro" id="IPR002173">
    <property type="entry name" value="Carboh/pur_kinase_PfkB_CS"/>
</dbReference>
<evidence type="ECO:0000256" key="1">
    <source>
        <dbReference type="ARBA" id="ARBA00022679"/>
    </source>
</evidence>
<reference evidence="4 5" key="1">
    <citation type="journal article" date="2014" name="Genome Announc.">
        <title>Draft Genome Sequence of the Boron-Tolerant and Moderately Halotolerant Bacterium Gracilibacillus boraciitolerans JCM 21714T.</title>
        <authorList>
            <person name="Ahmed I."/>
            <person name="Oshima K."/>
            <person name="Suda W."/>
            <person name="Kitamura K."/>
            <person name="Iida T."/>
            <person name="Ohmori Y."/>
            <person name="Fujiwara T."/>
            <person name="Hattori M."/>
            <person name="Ohkuma M."/>
        </authorList>
    </citation>
    <scope>NUCLEOTIDE SEQUENCE [LARGE SCALE GENOMIC DNA]</scope>
    <source>
        <strain evidence="4 5">JCM 21714</strain>
    </source>
</reference>
<dbReference type="STRING" id="1298598.JCM21714_1367"/>
<feature type="domain" description="Carbohydrate kinase PfkB" evidence="3">
    <location>
        <begin position="1"/>
        <end position="220"/>
    </location>
</feature>
<dbReference type="GO" id="GO:0006014">
    <property type="term" value="P:D-ribose metabolic process"/>
    <property type="evidence" value="ECO:0007669"/>
    <property type="project" value="InterPro"/>
</dbReference>
<dbReference type="GO" id="GO:0004747">
    <property type="term" value="F:ribokinase activity"/>
    <property type="evidence" value="ECO:0007669"/>
    <property type="project" value="InterPro"/>
</dbReference>
<proteinExistence type="predicted"/>
<gene>
    <name evidence="4" type="ORF">JCM21714_1367</name>
</gene>
<sequence>MIGRVGDDSFGSTLLENFEKEYVNTDHIDRVENTPSGLANIILSEKDNRIIIISGANAHVTPSYIERSKSVIIDSDYVLLQFEIPRETIEYCLQICSEHGIPVIVNPAPAMNLSEKSWEQATFITPNATERKQLFDEEWKEKLIVTRGKEGVSFIENGKEKLIPSHSVDVVDTTGAGDTFNGAFAVALARGLPIEAAVRFANAAAALSVGQLGAQGGMPAKEQVEEILAKG</sequence>